<dbReference type="SMART" id="SM00564">
    <property type="entry name" value="PQQ"/>
    <property type="match status" value="4"/>
</dbReference>
<evidence type="ECO:0000259" key="1">
    <source>
        <dbReference type="Pfam" id="PF13360"/>
    </source>
</evidence>
<dbReference type="InterPro" id="IPR015943">
    <property type="entry name" value="WD40/YVTN_repeat-like_dom_sf"/>
</dbReference>
<dbReference type="InterPro" id="IPR002372">
    <property type="entry name" value="PQQ_rpt_dom"/>
</dbReference>
<name>A0A3E0WYM2_9GAMM</name>
<comment type="caution">
    <text evidence="2">The sequence shown here is derived from an EMBL/GenBank/DDBJ whole genome shotgun (WGS) entry which is preliminary data.</text>
</comment>
<organism evidence="2 3">
    <name type="scientific">Alkalilimnicola ehrlichii</name>
    <dbReference type="NCBI Taxonomy" id="351052"/>
    <lineage>
        <taxon>Bacteria</taxon>
        <taxon>Pseudomonadati</taxon>
        <taxon>Pseudomonadota</taxon>
        <taxon>Gammaproteobacteria</taxon>
        <taxon>Chromatiales</taxon>
        <taxon>Ectothiorhodospiraceae</taxon>
        <taxon>Alkalilimnicola</taxon>
    </lineage>
</organism>
<proteinExistence type="predicted"/>
<reference evidence="3" key="1">
    <citation type="submission" date="2017-05" db="EMBL/GenBank/DDBJ databases">
        <authorList>
            <person name="Sharma S."/>
            <person name="Sidhu C."/>
            <person name="Pinnaka A.K."/>
        </authorList>
    </citation>
    <scope>NUCLEOTIDE SEQUENCE [LARGE SCALE GENOMIC DNA]</scope>
    <source>
        <strain evidence="3">AK93</strain>
    </source>
</reference>
<dbReference type="AlphaFoldDB" id="A0A3E0WYM2"/>
<protein>
    <recommendedName>
        <fullName evidence="1">Pyrrolo-quinoline quinone repeat domain-containing protein</fullName>
    </recommendedName>
</protein>
<sequence length="212" mass="23133">MHDRTPPVLTLRGTSSPIIARDLVLVGQDGGSLVALQLNDGSVAWEAEIAAPRGRTELERMVDIKGDPVVYRGDVYVGAYQGRIASVGLYTGRVGWTREFSTYLGAAADPERVFSVDDRSRIWAFDRFSGGAIWRQEDLSQVNLSPPTVYGDYLLVGDSAGYLNWLSVRDGSLQDRVRVGRQAIAEAPLVVNGRIYVLTSGGNLGVYRLAED</sequence>
<dbReference type="InterPro" id="IPR011047">
    <property type="entry name" value="Quinoprotein_ADH-like_sf"/>
</dbReference>
<evidence type="ECO:0000313" key="3">
    <source>
        <dbReference type="Proteomes" id="UP000256763"/>
    </source>
</evidence>
<evidence type="ECO:0000313" key="2">
    <source>
        <dbReference type="EMBL" id="RFA38100.1"/>
    </source>
</evidence>
<dbReference type="EMBL" id="NFZW01000005">
    <property type="protein sequence ID" value="RFA38100.1"/>
    <property type="molecule type" value="Genomic_DNA"/>
</dbReference>
<dbReference type="InterPro" id="IPR018391">
    <property type="entry name" value="PQQ_b-propeller_rpt"/>
</dbReference>
<keyword evidence="3" id="KW-1185">Reference proteome</keyword>
<dbReference type="SUPFAM" id="SSF50998">
    <property type="entry name" value="Quinoprotein alcohol dehydrogenase-like"/>
    <property type="match status" value="1"/>
</dbReference>
<dbReference type="OrthoDB" id="5173551at2"/>
<accession>A0A3E0WYM2</accession>
<dbReference type="Pfam" id="PF13360">
    <property type="entry name" value="PQQ_2"/>
    <property type="match status" value="1"/>
</dbReference>
<feature type="domain" description="Pyrrolo-quinoline quinone repeat" evidence="1">
    <location>
        <begin position="2"/>
        <end position="136"/>
    </location>
</feature>
<dbReference type="PANTHER" id="PTHR34512:SF30">
    <property type="entry name" value="OUTER MEMBRANE PROTEIN ASSEMBLY FACTOR BAMB"/>
    <property type="match status" value="1"/>
</dbReference>
<gene>
    <name evidence="2" type="ORF">CAL65_07140</name>
</gene>
<dbReference type="PANTHER" id="PTHR34512">
    <property type="entry name" value="CELL SURFACE PROTEIN"/>
    <property type="match status" value="1"/>
</dbReference>
<dbReference type="Proteomes" id="UP000256763">
    <property type="component" value="Unassembled WGS sequence"/>
</dbReference>
<dbReference type="Gene3D" id="2.130.10.10">
    <property type="entry name" value="YVTN repeat-like/Quinoprotein amine dehydrogenase"/>
    <property type="match status" value="1"/>
</dbReference>